<evidence type="ECO:0008006" key="4">
    <source>
        <dbReference type="Google" id="ProtNLM"/>
    </source>
</evidence>
<sequence>MSENPEQPASPTSSPAPKADFSHLYNQPGPRPYFAALKPLEYRIPQPALAFVNRILDTFPRDDGKPRKVLDVCCSYGINAALLRHDLSFDDLTLHYESTSDLTSYEEQVVVDKQFFASRLSSSRQDLQVIGLDLAPNAIRYATDTGLLTPGGAGGFAEDLEAAPPSDDLRAALRDVGLVVCTGGVGYVGAPTFGRIAAASARPGDLWMVAFVLRIYPFDETIGAELRRFGLVADKIPGVVFKQRRFVSPEEQRAAVATVRARGMHPAGVDEESGWYYAECFVVHPAETDAGRNPVDVAGLFSGLTTLG</sequence>
<evidence type="ECO:0000256" key="1">
    <source>
        <dbReference type="SAM" id="MobiDB-lite"/>
    </source>
</evidence>
<keyword evidence="3" id="KW-1185">Reference proteome</keyword>
<reference evidence="2" key="1">
    <citation type="submission" date="2023-06" db="EMBL/GenBank/DDBJ databases">
        <title>Genome-scale phylogeny and comparative genomics of the fungal order Sordariales.</title>
        <authorList>
            <consortium name="Lawrence Berkeley National Laboratory"/>
            <person name="Hensen N."/>
            <person name="Bonometti L."/>
            <person name="Westerberg I."/>
            <person name="Brannstrom I.O."/>
            <person name="Guillou S."/>
            <person name="Cros-Aarteil S."/>
            <person name="Calhoun S."/>
            <person name="Haridas S."/>
            <person name="Kuo A."/>
            <person name="Mondo S."/>
            <person name="Pangilinan J."/>
            <person name="Riley R."/>
            <person name="LaButti K."/>
            <person name="Andreopoulos B."/>
            <person name="Lipzen A."/>
            <person name="Chen C."/>
            <person name="Yanf M."/>
            <person name="Daum C."/>
            <person name="Ng V."/>
            <person name="Clum A."/>
            <person name="Steindorff A."/>
            <person name="Ohm R."/>
            <person name="Martin F."/>
            <person name="Silar P."/>
            <person name="Natvig D."/>
            <person name="Lalanne C."/>
            <person name="Gautier V."/>
            <person name="Ament-velasquez S.L."/>
            <person name="Kruys A."/>
            <person name="Hutchinson M.I."/>
            <person name="Powell A.J."/>
            <person name="Barry K."/>
            <person name="Miller A.N."/>
            <person name="Grigoriev I.V."/>
            <person name="Debuchy R."/>
            <person name="Gladieux P."/>
            <person name="Thoren M.H."/>
            <person name="Johannesson H."/>
        </authorList>
    </citation>
    <scope>NUCLEOTIDE SEQUENCE</scope>
    <source>
        <strain evidence="2">SMH3187-1</strain>
    </source>
</reference>
<dbReference type="AlphaFoldDB" id="A0AA40K5K0"/>
<protein>
    <recommendedName>
        <fullName evidence="4">Methyltransferase type 12</fullName>
    </recommendedName>
</protein>
<accession>A0AA40K5K0</accession>
<name>A0AA40K5K0_9PEZI</name>
<feature type="compositionally biased region" description="Low complexity" evidence="1">
    <location>
        <begin position="9"/>
        <end position="19"/>
    </location>
</feature>
<gene>
    <name evidence="2" type="ORF">B0T18DRAFT_149708</name>
</gene>
<proteinExistence type="predicted"/>
<evidence type="ECO:0000313" key="2">
    <source>
        <dbReference type="EMBL" id="KAK0746327.1"/>
    </source>
</evidence>
<organism evidence="2 3">
    <name type="scientific">Schizothecium vesticola</name>
    <dbReference type="NCBI Taxonomy" id="314040"/>
    <lineage>
        <taxon>Eukaryota</taxon>
        <taxon>Fungi</taxon>
        <taxon>Dikarya</taxon>
        <taxon>Ascomycota</taxon>
        <taxon>Pezizomycotina</taxon>
        <taxon>Sordariomycetes</taxon>
        <taxon>Sordariomycetidae</taxon>
        <taxon>Sordariales</taxon>
        <taxon>Schizotheciaceae</taxon>
        <taxon>Schizothecium</taxon>
    </lineage>
</organism>
<evidence type="ECO:0000313" key="3">
    <source>
        <dbReference type="Proteomes" id="UP001172155"/>
    </source>
</evidence>
<feature type="region of interest" description="Disordered" evidence="1">
    <location>
        <begin position="1"/>
        <end position="22"/>
    </location>
</feature>
<comment type="caution">
    <text evidence="2">The sequence shown here is derived from an EMBL/GenBank/DDBJ whole genome shotgun (WGS) entry which is preliminary data.</text>
</comment>
<dbReference type="Proteomes" id="UP001172155">
    <property type="component" value="Unassembled WGS sequence"/>
</dbReference>
<dbReference type="InterPro" id="IPR029063">
    <property type="entry name" value="SAM-dependent_MTases_sf"/>
</dbReference>
<dbReference type="SUPFAM" id="SSF53335">
    <property type="entry name" value="S-adenosyl-L-methionine-dependent methyltransferases"/>
    <property type="match status" value="1"/>
</dbReference>
<dbReference type="EMBL" id="JAUKUD010000004">
    <property type="protein sequence ID" value="KAK0746327.1"/>
    <property type="molecule type" value="Genomic_DNA"/>
</dbReference>